<organism evidence="2 3">
    <name type="scientific">Candidatus Methanolliviera hydrocarbonicum</name>
    <dbReference type="NCBI Taxonomy" id="2491085"/>
    <lineage>
        <taxon>Archaea</taxon>
        <taxon>Methanobacteriati</taxon>
        <taxon>Methanobacteriota</taxon>
        <taxon>Candidatus Methanoliparia</taxon>
        <taxon>Candidatus Methanoliparales</taxon>
        <taxon>Candidatus Methanollivieraceae</taxon>
        <taxon>Candidatus Methanolliviera</taxon>
    </lineage>
</organism>
<dbReference type="Proteomes" id="UP000320766">
    <property type="component" value="Unassembled WGS sequence"/>
</dbReference>
<dbReference type="SUPFAM" id="SSF100950">
    <property type="entry name" value="NagB/RpiA/CoA transferase-like"/>
    <property type="match status" value="1"/>
</dbReference>
<protein>
    <recommendedName>
        <fullName evidence="1">Acetyl-CoA hydrolase/transferase N-terminal domain-containing protein</fullName>
    </recommendedName>
</protein>
<evidence type="ECO:0000313" key="3">
    <source>
        <dbReference type="Proteomes" id="UP000320766"/>
    </source>
</evidence>
<accession>A0A520KVY7</accession>
<evidence type="ECO:0000313" key="2">
    <source>
        <dbReference type="EMBL" id="RZN68531.1"/>
    </source>
</evidence>
<name>A0A520KVY7_9EURY</name>
<proteinExistence type="predicted"/>
<dbReference type="InterPro" id="IPR003702">
    <property type="entry name" value="ActCoA_hydro_N"/>
</dbReference>
<dbReference type="Pfam" id="PF02550">
    <property type="entry name" value="AcetylCoA_hydro"/>
    <property type="match status" value="1"/>
</dbReference>
<gene>
    <name evidence="2" type="ORF">EF807_05770</name>
</gene>
<comment type="caution">
    <text evidence="2">The sequence shown here is derived from an EMBL/GenBank/DDBJ whole genome shotgun (WGS) entry which is preliminary data.</text>
</comment>
<dbReference type="GO" id="GO:0008410">
    <property type="term" value="F:CoA-transferase activity"/>
    <property type="evidence" value="ECO:0007669"/>
    <property type="project" value="InterPro"/>
</dbReference>
<evidence type="ECO:0000259" key="1">
    <source>
        <dbReference type="Pfam" id="PF02550"/>
    </source>
</evidence>
<dbReference type="EMBL" id="RXIL01000104">
    <property type="protein sequence ID" value="RZN68531.1"/>
    <property type="molecule type" value="Genomic_DNA"/>
</dbReference>
<reference evidence="2 3" key="1">
    <citation type="journal article" date="2019" name="Nat. Microbiol.">
        <title>Wide diversity of methane and short-chain alkane metabolisms in uncultured archaea.</title>
        <authorList>
            <person name="Borrel G."/>
            <person name="Adam P.S."/>
            <person name="McKay L.J."/>
            <person name="Chen L.X."/>
            <person name="Sierra-Garcia I.N."/>
            <person name="Sieber C.M."/>
            <person name="Letourneur Q."/>
            <person name="Ghozlane A."/>
            <person name="Andersen G.L."/>
            <person name="Li W.J."/>
            <person name="Hallam S.J."/>
            <person name="Muyzer G."/>
            <person name="de Oliveira V.M."/>
            <person name="Inskeep W.P."/>
            <person name="Banfield J.F."/>
            <person name="Gribaldo S."/>
        </authorList>
    </citation>
    <scope>NUCLEOTIDE SEQUENCE [LARGE SCALE GENOMIC DNA]</scope>
    <source>
        <strain evidence="2">NM1b</strain>
    </source>
</reference>
<dbReference type="Gene3D" id="3.40.1080.10">
    <property type="entry name" value="Glutaconate Coenzyme A-transferase"/>
    <property type="match status" value="1"/>
</dbReference>
<feature type="domain" description="Acetyl-CoA hydrolase/transferase N-terminal" evidence="1">
    <location>
        <begin position="3"/>
        <end position="130"/>
    </location>
</feature>
<sequence length="152" mass="18157">MEYKKEYDKKIISPEDAAKLVKSEMWIDFGFFMGIAYLMEEEIAKRADELEDVKIRTTGFHLEPQTVKADPEQKHFIFNDFFVMKQGRRYCDMGCLSHIPFNFHDQPRVYREFLKDKVDMAFMEVTPMDRGDILILASDWQRKKRSATLQRQ</sequence>
<dbReference type="InterPro" id="IPR037171">
    <property type="entry name" value="NagB/RpiA_transferase-like"/>
</dbReference>
<dbReference type="AlphaFoldDB" id="A0A520KVY7"/>